<feature type="compositionally biased region" description="Basic and acidic residues" evidence="1">
    <location>
        <begin position="299"/>
        <end position="310"/>
    </location>
</feature>
<feature type="compositionally biased region" description="Low complexity" evidence="1">
    <location>
        <begin position="867"/>
        <end position="876"/>
    </location>
</feature>
<feature type="region of interest" description="Disordered" evidence="1">
    <location>
        <begin position="432"/>
        <end position="505"/>
    </location>
</feature>
<feature type="compositionally biased region" description="Basic and acidic residues" evidence="1">
    <location>
        <begin position="456"/>
        <end position="475"/>
    </location>
</feature>
<feature type="compositionally biased region" description="Basic and acidic residues" evidence="1">
    <location>
        <begin position="877"/>
        <end position="889"/>
    </location>
</feature>
<dbReference type="Pfam" id="PF15474">
    <property type="entry name" value="MU117"/>
    <property type="match status" value="1"/>
</dbReference>
<keyword evidence="4" id="KW-1185">Reference proteome</keyword>
<feature type="compositionally biased region" description="Low complexity" evidence="1">
    <location>
        <begin position="236"/>
        <end position="298"/>
    </location>
</feature>
<feature type="region of interest" description="Disordered" evidence="1">
    <location>
        <begin position="1067"/>
        <end position="1090"/>
    </location>
</feature>
<evidence type="ECO:0000313" key="4">
    <source>
        <dbReference type="Proteomes" id="UP000782241"/>
    </source>
</evidence>
<feature type="region of interest" description="Disordered" evidence="1">
    <location>
        <begin position="858"/>
        <end position="941"/>
    </location>
</feature>
<feature type="region of interest" description="Disordered" evidence="1">
    <location>
        <begin position="123"/>
        <end position="159"/>
    </location>
</feature>
<evidence type="ECO:0000256" key="2">
    <source>
        <dbReference type="SAM" id="SignalP"/>
    </source>
</evidence>
<name>A0A9P7GVS3_9HYPO</name>
<dbReference type="AlphaFoldDB" id="A0A9P7GVS3"/>
<accession>A0A9P7GVS3</accession>
<feature type="compositionally biased region" description="Polar residues" evidence="1">
    <location>
        <begin position="136"/>
        <end position="159"/>
    </location>
</feature>
<dbReference type="InterPro" id="IPR029167">
    <property type="entry name" value="Mug117"/>
</dbReference>
<feature type="compositionally biased region" description="Low complexity" evidence="1">
    <location>
        <begin position="928"/>
        <end position="941"/>
    </location>
</feature>
<gene>
    <name evidence="3" type="ORF">KAF25_011188</name>
</gene>
<feature type="compositionally biased region" description="Low complexity" evidence="1">
    <location>
        <begin position="476"/>
        <end position="501"/>
    </location>
</feature>
<reference evidence="3" key="1">
    <citation type="submission" date="2021-04" db="EMBL/GenBank/DDBJ databases">
        <title>Draft genome of Fusarium avenaceum strain F156N33, isolated from an atmospheric sample in Virginia.</title>
        <authorList>
            <person name="Yang S."/>
            <person name="Vinatzer B.A."/>
            <person name="Coleman J."/>
        </authorList>
    </citation>
    <scope>NUCLEOTIDE SEQUENCE</scope>
    <source>
        <strain evidence="3">F156N33</strain>
    </source>
</reference>
<dbReference type="EMBL" id="JAGPUO010000019">
    <property type="protein sequence ID" value="KAG5657019.1"/>
    <property type="molecule type" value="Genomic_DNA"/>
</dbReference>
<feature type="chain" id="PRO_5040437631" evidence="2">
    <location>
        <begin position="18"/>
        <end position="1200"/>
    </location>
</feature>
<feature type="compositionally biased region" description="Acidic residues" evidence="1">
    <location>
        <begin position="442"/>
        <end position="455"/>
    </location>
</feature>
<protein>
    <submittedName>
        <fullName evidence="3">Uncharacterized protein</fullName>
    </submittedName>
</protein>
<feature type="compositionally biased region" description="Low complexity" evidence="1">
    <location>
        <begin position="316"/>
        <end position="337"/>
    </location>
</feature>
<feature type="signal peptide" evidence="2">
    <location>
        <begin position="1"/>
        <end position="17"/>
    </location>
</feature>
<organism evidence="3 4">
    <name type="scientific">Fusarium avenaceum</name>
    <dbReference type="NCBI Taxonomy" id="40199"/>
    <lineage>
        <taxon>Eukaryota</taxon>
        <taxon>Fungi</taxon>
        <taxon>Dikarya</taxon>
        <taxon>Ascomycota</taxon>
        <taxon>Pezizomycotina</taxon>
        <taxon>Sordariomycetes</taxon>
        <taxon>Hypocreomycetidae</taxon>
        <taxon>Hypocreales</taxon>
        <taxon>Nectriaceae</taxon>
        <taxon>Fusarium</taxon>
        <taxon>Fusarium tricinctum species complex</taxon>
    </lineage>
</organism>
<feature type="region of interest" description="Disordered" evidence="1">
    <location>
        <begin position="74"/>
        <end position="95"/>
    </location>
</feature>
<dbReference type="Proteomes" id="UP000782241">
    <property type="component" value="Unassembled WGS sequence"/>
</dbReference>
<evidence type="ECO:0000313" key="3">
    <source>
        <dbReference type="EMBL" id="KAG5657019.1"/>
    </source>
</evidence>
<comment type="caution">
    <text evidence="3">The sequence shown here is derived from an EMBL/GenBank/DDBJ whole genome shotgun (WGS) entry which is preliminary data.</text>
</comment>
<keyword evidence="2" id="KW-0732">Signal</keyword>
<feature type="region of interest" description="Disordered" evidence="1">
    <location>
        <begin position="228"/>
        <end position="337"/>
    </location>
</feature>
<proteinExistence type="predicted"/>
<feature type="compositionally biased region" description="Basic and acidic residues" evidence="1">
    <location>
        <begin position="897"/>
        <end position="907"/>
    </location>
</feature>
<evidence type="ECO:0000256" key="1">
    <source>
        <dbReference type="SAM" id="MobiDB-lite"/>
    </source>
</evidence>
<feature type="compositionally biased region" description="Polar residues" evidence="1">
    <location>
        <begin position="82"/>
        <end position="93"/>
    </location>
</feature>
<feature type="region of interest" description="Disordered" evidence="1">
    <location>
        <begin position="529"/>
        <end position="591"/>
    </location>
</feature>
<sequence>MRSTFLSLALLPFYAIAQDPAIPDAAPTTTTSDALVAPVVDVSTDVGVEQQPTTTDAIVVPETTPEVIPEVAETPTEAPVVQDTTTQQPISQDTTTQLPVPVQDTTTQQPIIQDTTTQLPVPVQDTTTELPPPVVDTTTGPAPVIDTTTQPINETPGPETTQAVAETTGTELPVIPDTTTQLPVIQDTTTQAPVNQDTTTDLPVIQDTTTNVPVIPDTTTELPVIQDTTTQLPVIPDTTTDLPVPQDTTTDVPVVQDTTTEVPPPAETTTQQAPIPETTTAAQQPAETTQAQEPQPTTKAEENEPKTTEKNEDDPVITQAPVPTTAPPEATSSVSSVSSQVAALIPVINKWKDDPESLKDETNKEVEDTRDDIIAVIVLLGGKPDVGCSNKKRGLLGAIGDVINKLACMAKDLTEISGGIIAGNVPAVTGVIPGVQSSNNELTEEENDDDDDDDKTEEKSEEESTKQEESTKEESTTQAPTTTEAPTSTEESTTTTEATTTGEYLPCGSDTCGGGDACPMNAGPLSGAQMAVQATGPSDCDDIPTTTTEGDLPTAPGNFGGFSVTDPTARPESQPVRRSDSLKKHSIYAGSDSQHAKRSIYARFADDTSPNPNYVSQLTPAWVSQVGDTSGQWFNFPQAGVAAAGVNGIYGCTAVIIVSEKGVYLSHIWENPVFIDINWNNTPDDQFDRIAFQALRDGTVNAQSVVGLIGTDANPGPLNAIFSPKVFVLTPFTNQLFDPTGVTTTLRYQDRAQNLANNLARVIPGSGGQGYLLGYTRTNQALSTAQNGYAGRAIVEVDMLERVLTTPNAPQGSLGLAVARWRLWVEDQIVTSQEFWIPDYNLRKREDNPNQECLIIGDSTATSAGPTSEATSAVETTEAKTEETTKAEETTSAVETTKAEETTKLEETTTAAETTPKETSVETTPNVPTTADETTTKPPTTLRTSFITTTSAPDTTSAAAETTTTGDSYTGPYYCANKGGPNVATPHCQCSTTTEGQSFYTTAPLISGQCHYYHSYPASVTLAPTEAPAPPEPTPFTTTKDDGAILAYPDQTVVVGNYPGGSYTRVEGSGDASTIRPADPVETDANNKGAGPCRSIDDACDRAIGNFKDDVIYTEFASYYARFNSGILVALTFGQAGCVVEFDCDDWSVGGLNGKQIKDAYQGLKDNNGVSKCGSGYYSNTCRVTANYCTNCNERHQKID</sequence>